<dbReference type="GO" id="GO:0005886">
    <property type="term" value="C:plasma membrane"/>
    <property type="evidence" value="ECO:0007669"/>
    <property type="project" value="TreeGrafter"/>
</dbReference>
<feature type="modified residue" description="4-aspartylphosphate" evidence="8">
    <location>
        <position position="760"/>
    </location>
</feature>
<evidence type="ECO:0000256" key="7">
    <source>
        <dbReference type="ARBA" id="ARBA00023136"/>
    </source>
</evidence>
<dbReference type="GO" id="GO:0009927">
    <property type="term" value="F:histidine phosphotransfer kinase activity"/>
    <property type="evidence" value="ECO:0007669"/>
    <property type="project" value="TreeGrafter"/>
</dbReference>
<dbReference type="Gene3D" id="3.40.50.2300">
    <property type="match status" value="2"/>
</dbReference>
<dbReference type="Pfam" id="PF00512">
    <property type="entry name" value="HisKA"/>
    <property type="match status" value="1"/>
</dbReference>
<dbReference type="InterPro" id="IPR007891">
    <property type="entry name" value="CHASE3"/>
</dbReference>
<feature type="domain" description="Response regulatory" evidence="11">
    <location>
        <begin position="590"/>
        <end position="703"/>
    </location>
</feature>
<dbReference type="PROSITE" id="PS50110">
    <property type="entry name" value="RESPONSE_REGULATORY"/>
    <property type="match status" value="2"/>
</dbReference>
<dbReference type="InterPro" id="IPR005467">
    <property type="entry name" value="His_kinase_dom"/>
</dbReference>
<keyword evidence="6" id="KW-0902">Two-component regulatory system</keyword>
<evidence type="ECO:0000259" key="10">
    <source>
        <dbReference type="PROSITE" id="PS50109"/>
    </source>
</evidence>
<gene>
    <name evidence="13" type="ORF">SAMN06295920_103257</name>
</gene>
<dbReference type="NCBIfam" id="TIGR00229">
    <property type="entry name" value="sensory_box"/>
    <property type="match status" value="1"/>
</dbReference>
<evidence type="ECO:0000256" key="9">
    <source>
        <dbReference type="SAM" id="Phobius"/>
    </source>
</evidence>
<dbReference type="SUPFAM" id="SSF55785">
    <property type="entry name" value="PYP-like sensor domain (PAS domain)"/>
    <property type="match status" value="1"/>
</dbReference>
<feature type="modified residue" description="4-aspartylphosphate" evidence="8">
    <location>
        <position position="639"/>
    </location>
</feature>
<dbReference type="InterPro" id="IPR000014">
    <property type="entry name" value="PAS"/>
</dbReference>
<dbReference type="Proteomes" id="UP000189818">
    <property type="component" value="Unassembled WGS sequence"/>
</dbReference>
<proteinExistence type="predicted"/>
<dbReference type="CDD" id="cd19410">
    <property type="entry name" value="HK9-like_sensor"/>
    <property type="match status" value="1"/>
</dbReference>
<dbReference type="InterPro" id="IPR035965">
    <property type="entry name" value="PAS-like_dom_sf"/>
</dbReference>
<evidence type="ECO:0000256" key="1">
    <source>
        <dbReference type="ARBA" id="ARBA00000085"/>
    </source>
</evidence>
<dbReference type="EC" id="2.7.13.3" evidence="2"/>
<dbReference type="PANTHER" id="PTHR43047">
    <property type="entry name" value="TWO-COMPONENT HISTIDINE PROTEIN KINASE"/>
    <property type="match status" value="1"/>
</dbReference>
<dbReference type="PROSITE" id="PS50109">
    <property type="entry name" value="HIS_KIN"/>
    <property type="match status" value="1"/>
</dbReference>
<name>A0A1T5BSQ9_9SPHN</name>
<evidence type="ECO:0000256" key="3">
    <source>
        <dbReference type="ARBA" id="ARBA00022553"/>
    </source>
</evidence>
<keyword evidence="14" id="KW-1185">Reference proteome</keyword>
<dbReference type="InterPro" id="IPR036097">
    <property type="entry name" value="HisK_dim/P_sf"/>
</dbReference>
<dbReference type="InterPro" id="IPR036890">
    <property type="entry name" value="HATPase_C_sf"/>
</dbReference>
<dbReference type="RefSeq" id="WP_079647575.1">
    <property type="nucleotide sequence ID" value="NZ_FUYM01000003.1"/>
</dbReference>
<evidence type="ECO:0000256" key="4">
    <source>
        <dbReference type="ARBA" id="ARBA00022679"/>
    </source>
</evidence>
<evidence type="ECO:0000313" key="14">
    <source>
        <dbReference type="Proteomes" id="UP000189818"/>
    </source>
</evidence>
<dbReference type="SMART" id="SM00091">
    <property type="entry name" value="PAS"/>
    <property type="match status" value="1"/>
</dbReference>
<feature type="domain" description="Histidine kinase" evidence="10">
    <location>
        <begin position="358"/>
        <end position="577"/>
    </location>
</feature>
<dbReference type="InterPro" id="IPR003594">
    <property type="entry name" value="HATPase_dom"/>
</dbReference>
<comment type="catalytic activity">
    <reaction evidence="1">
        <text>ATP + protein L-histidine = ADP + protein N-phospho-L-histidine.</text>
        <dbReference type="EC" id="2.7.13.3"/>
    </reaction>
</comment>
<dbReference type="PANTHER" id="PTHR43047:SF72">
    <property type="entry name" value="OSMOSENSING HISTIDINE PROTEIN KINASE SLN1"/>
    <property type="match status" value="1"/>
</dbReference>
<evidence type="ECO:0000256" key="5">
    <source>
        <dbReference type="ARBA" id="ARBA00022777"/>
    </source>
</evidence>
<dbReference type="Pfam" id="PF02518">
    <property type="entry name" value="HATPase_c"/>
    <property type="match status" value="1"/>
</dbReference>
<dbReference type="InterPro" id="IPR003661">
    <property type="entry name" value="HisK_dim/P_dom"/>
</dbReference>
<dbReference type="CDD" id="cd00082">
    <property type="entry name" value="HisKA"/>
    <property type="match status" value="1"/>
</dbReference>
<dbReference type="FunFam" id="1.10.287.130:FF:000001">
    <property type="entry name" value="Two-component sensor histidine kinase"/>
    <property type="match status" value="1"/>
</dbReference>
<dbReference type="PRINTS" id="PR00344">
    <property type="entry name" value="BCTRLSENSOR"/>
</dbReference>
<dbReference type="AlphaFoldDB" id="A0A1T5BSQ9"/>
<dbReference type="Pfam" id="PF05227">
    <property type="entry name" value="CHASE3"/>
    <property type="match status" value="1"/>
</dbReference>
<organism evidence="13 14">
    <name type="scientific">Rhizorhabdus histidinilytica</name>
    <dbReference type="NCBI Taxonomy" id="439228"/>
    <lineage>
        <taxon>Bacteria</taxon>
        <taxon>Pseudomonadati</taxon>
        <taxon>Pseudomonadota</taxon>
        <taxon>Alphaproteobacteria</taxon>
        <taxon>Sphingomonadales</taxon>
        <taxon>Sphingomonadaceae</taxon>
        <taxon>Rhizorhabdus</taxon>
    </lineage>
</organism>
<dbReference type="InterPro" id="IPR004358">
    <property type="entry name" value="Sig_transdc_His_kin-like_C"/>
</dbReference>
<dbReference type="CDD" id="cd00075">
    <property type="entry name" value="HATPase"/>
    <property type="match status" value="1"/>
</dbReference>
<feature type="domain" description="Response regulatory" evidence="11">
    <location>
        <begin position="712"/>
        <end position="821"/>
    </location>
</feature>
<protein>
    <recommendedName>
        <fullName evidence="2">histidine kinase</fullName>
        <ecNumber evidence="2">2.7.13.3</ecNumber>
    </recommendedName>
</protein>
<evidence type="ECO:0000256" key="8">
    <source>
        <dbReference type="PROSITE-ProRule" id="PRU00169"/>
    </source>
</evidence>
<dbReference type="Gene3D" id="3.30.565.10">
    <property type="entry name" value="Histidine kinase-like ATPase, C-terminal domain"/>
    <property type="match status" value="1"/>
</dbReference>
<reference evidence="14" key="1">
    <citation type="submission" date="2017-02" db="EMBL/GenBank/DDBJ databases">
        <authorList>
            <person name="Varghese N."/>
            <person name="Submissions S."/>
        </authorList>
    </citation>
    <scope>NUCLEOTIDE SEQUENCE [LARGE SCALE GENOMIC DNA]</scope>
    <source>
        <strain evidence="14">UM2</strain>
    </source>
</reference>
<dbReference type="SMART" id="SM00387">
    <property type="entry name" value="HATPase_c"/>
    <property type="match status" value="1"/>
</dbReference>
<evidence type="ECO:0000259" key="12">
    <source>
        <dbReference type="PROSITE" id="PS50112"/>
    </source>
</evidence>
<dbReference type="SMART" id="SM00388">
    <property type="entry name" value="HisKA"/>
    <property type="match status" value="1"/>
</dbReference>
<keyword evidence="9" id="KW-0812">Transmembrane</keyword>
<feature type="transmembrane region" description="Helical" evidence="9">
    <location>
        <begin position="193"/>
        <end position="212"/>
    </location>
</feature>
<evidence type="ECO:0000256" key="2">
    <source>
        <dbReference type="ARBA" id="ARBA00012438"/>
    </source>
</evidence>
<accession>A0A1T5BSQ9</accession>
<keyword evidence="7 9" id="KW-0472">Membrane</keyword>
<feature type="transmembrane region" description="Helical" evidence="9">
    <location>
        <begin position="15"/>
        <end position="37"/>
    </location>
</feature>
<dbReference type="Pfam" id="PF00072">
    <property type="entry name" value="Response_reg"/>
    <property type="match status" value="2"/>
</dbReference>
<keyword evidence="3 8" id="KW-0597">Phosphoprotein</keyword>
<dbReference type="SMART" id="SM00448">
    <property type="entry name" value="REC"/>
    <property type="match status" value="2"/>
</dbReference>
<dbReference type="EMBL" id="FUYM01000003">
    <property type="protein sequence ID" value="SKB50308.1"/>
    <property type="molecule type" value="Genomic_DNA"/>
</dbReference>
<dbReference type="OrthoDB" id="9801651at2"/>
<dbReference type="Pfam" id="PF13426">
    <property type="entry name" value="PAS_9"/>
    <property type="match status" value="1"/>
</dbReference>
<dbReference type="Gene3D" id="3.30.450.20">
    <property type="entry name" value="PAS domain"/>
    <property type="match status" value="1"/>
</dbReference>
<evidence type="ECO:0000313" key="13">
    <source>
        <dbReference type="EMBL" id="SKB50308.1"/>
    </source>
</evidence>
<keyword evidence="4" id="KW-0808">Transferase</keyword>
<dbReference type="FunFam" id="3.30.565.10:FF:000006">
    <property type="entry name" value="Sensor histidine kinase WalK"/>
    <property type="match status" value="1"/>
</dbReference>
<dbReference type="InterPro" id="IPR011006">
    <property type="entry name" value="CheY-like_superfamily"/>
</dbReference>
<evidence type="ECO:0000259" key="11">
    <source>
        <dbReference type="PROSITE" id="PS50110"/>
    </source>
</evidence>
<keyword evidence="5" id="KW-0418">Kinase</keyword>
<dbReference type="PROSITE" id="PS50112">
    <property type="entry name" value="PAS"/>
    <property type="match status" value="1"/>
</dbReference>
<dbReference type="STRING" id="439228.SAMN06295920_103257"/>
<feature type="domain" description="PAS" evidence="12">
    <location>
        <begin position="229"/>
        <end position="282"/>
    </location>
</feature>
<sequence>MTLTLPHQHKIRPSWLQIGLIAAIGPLLLAAMAVWFGGESRRGEATRHALQASFVYQREVERLFSLIKDAETGQRGYLISGSRAFLGPYDDASAKINAQVRKVERLRPDYADDMQFDRLKQLIGDKFAEMRLVIDMRDRLGPETAAVRLREGLGKRQMDSIRSIIGKMEAQTDREVAALQQHQAERLAHNRTVIWSAIAFIAVIAGLLGFLLGRGRRTNNRLAFEHREAAARQRAIFDSATDGIILINPSGSIETINPAAERMFGYSADQLLRRDISTLVDIAPGNGSFLERLGIRDGQLQKTELIDLTGRDRQGEPVPVDVVLGTMPLPDGIHVVAALRDAAGRKEIDRLKDDFISTVSHELRTPLTSVVGSLTLLRSGAAGQLPAEAQRLAEIAETNSQRLIRLINDILDIDQIRKGRMAFDYAVIDLRDVMTKAAHAMQGLADRRSIRIETLMPATPVMACADADRLIQVAGNLLSNAVKFSPEESIVRFELIEGRDDHVIQITDSGPGIPPEFAKNIFNRFARGSHPARQIIAGTGLGLAISREIVRSHGGEISFENRSEGGARFAFSIPRDTTQASETIDIGSARLLICEDDADAGRTVQSILTAHGYASDHVTTMREAIAHARSQPYAAILLDMTLADADGSDVIWAISSDPGTGKPPIIVISGIAPPADLDHQPYAGWLQKPFDPRRLIQLIQRAIRRQGQSKAVILHIDDDGDTRELFAAALAGRGLLLNATSLSSARAILDERRPDAIVLDLGLPDGSGLALLSEIKSWDKPLPVIVYSAQEMDEETRRLADAVLVKSRRALPKLTSTVLDIVDRHGGPQ</sequence>
<keyword evidence="9" id="KW-1133">Transmembrane helix</keyword>
<dbReference type="SUPFAM" id="SSF47384">
    <property type="entry name" value="Homodimeric domain of signal transducing histidine kinase"/>
    <property type="match status" value="1"/>
</dbReference>
<dbReference type="InterPro" id="IPR001789">
    <property type="entry name" value="Sig_transdc_resp-reg_receiver"/>
</dbReference>
<dbReference type="SUPFAM" id="SSF55874">
    <property type="entry name" value="ATPase domain of HSP90 chaperone/DNA topoisomerase II/histidine kinase"/>
    <property type="match status" value="1"/>
</dbReference>
<dbReference type="CDD" id="cd00130">
    <property type="entry name" value="PAS"/>
    <property type="match status" value="1"/>
</dbReference>
<dbReference type="GO" id="GO:0000155">
    <property type="term" value="F:phosphorelay sensor kinase activity"/>
    <property type="evidence" value="ECO:0007669"/>
    <property type="project" value="InterPro"/>
</dbReference>
<dbReference type="Gene3D" id="1.10.287.130">
    <property type="match status" value="1"/>
</dbReference>
<evidence type="ECO:0000256" key="6">
    <source>
        <dbReference type="ARBA" id="ARBA00023012"/>
    </source>
</evidence>
<dbReference type="SUPFAM" id="SSF52172">
    <property type="entry name" value="CheY-like"/>
    <property type="match status" value="2"/>
</dbReference>